<gene>
    <name evidence="2" type="ORF">CSW64_12420</name>
</gene>
<dbReference type="SUPFAM" id="SSF54593">
    <property type="entry name" value="Glyoxalase/Bleomycin resistance protein/Dihydroxybiphenyl dioxygenase"/>
    <property type="match status" value="1"/>
</dbReference>
<sequence>MFDHLSVGVRDLAAARRFYDAFFAPLGSANAWAAEAELAYGPGGTSRQFFLYPVTGDQVHGLGTHIAFSADSRAAVDAAYAAALAHGATTIRAAGLHPDVAPDYYGAVVLDPDGNKLEIVADTMH</sequence>
<dbReference type="PROSITE" id="PS51819">
    <property type="entry name" value="VOC"/>
    <property type="match status" value="1"/>
</dbReference>
<accession>A0A2D2AYU3</accession>
<dbReference type="Pfam" id="PF00903">
    <property type="entry name" value="Glyoxalase"/>
    <property type="match status" value="1"/>
</dbReference>
<feature type="domain" description="VOC" evidence="1">
    <location>
        <begin position="1"/>
        <end position="122"/>
    </location>
</feature>
<organism evidence="2 3">
    <name type="scientific">Caulobacter mirabilis</name>
    <dbReference type="NCBI Taxonomy" id="69666"/>
    <lineage>
        <taxon>Bacteria</taxon>
        <taxon>Pseudomonadati</taxon>
        <taxon>Pseudomonadota</taxon>
        <taxon>Alphaproteobacteria</taxon>
        <taxon>Caulobacterales</taxon>
        <taxon>Caulobacteraceae</taxon>
        <taxon>Caulobacter</taxon>
    </lineage>
</organism>
<evidence type="ECO:0000313" key="2">
    <source>
        <dbReference type="EMBL" id="ATQ43161.1"/>
    </source>
</evidence>
<evidence type="ECO:0000313" key="3">
    <source>
        <dbReference type="Proteomes" id="UP000228945"/>
    </source>
</evidence>
<keyword evidence="2" id="KW-0223">Dioxygenase</keyword>
<dbReference type="KEGG" id="cmb:CSW64_12420"/>
<dbReference type="InterPro" id="IPR004360">
    <property type="entry name" value="Glyas_Fos-R_dOase_dom"/>
</dbReference>
<dbReference type="PANTHER" id="PTHR35006:SF1">
    <property type="entry name" value="BLL2941 PROTEIN"/>
    <property type="match status" value="1"/>
</dbReference>
<dbReference type="InterPro" id="IPR029068">
    <property type="entry name" value="Glyas_Bleomycin-R_OHBP_Dase"/>
</dbReference>
<dbReference type="Gene3D" id="3.10.180.10">
    <property type="entry name" value="2,3-Dihydroxybiphenyl 1,2-Dioxygenase, domain 1"/>
    <property type="match status" value="1"/>
</dbReference>
<dbReference type="OrthoDB" id="9807407at2"/>
<reference evidence="2 3" key="1">
    <citation type="submission" date="2017-10" db="EMBL/GenBank/DDBJ databases">
        <title>Genome sequence of Caulobacter mirabilis FWC38.</title>
        <authorList>
            <person name="Fiebig A."/>
            <person name="Crosson S."/>
        </authorList>
    </citation>
    <scope>NUCLEOTIDE SEQUENCE [LARGE SCALE GENOMIC DNA]</scope>
    <source>
        <strain evidence="2 3">FWC 38</strain>
    </source>
</reference>
<dbReference type="Proteomes" id="UP000228945">
    <property type="component" value="Chromosome"/>
</dbReference>
<dbReference type="EMBL" id="CP024201">
    <property type="protein sequence ID" value="ATQ43161.1"/>
    <property type="molecule type" value="Genomic_DNA"/>
</dbReference>
<keyword evidence="3" id="KW-1185">Reference proteome</keyword>
<dbReference type="RefSeq" id="WP_099622413.1">
    <property type="nucleotide sequence ID" value="NZ_CP024201.1"/>
</dbReference>
<dbReference type="AlphaFoldDB" id="A0A2D2AYU3"/>
<dbReference type="GO" id="GO:0051213">
    <property type="term" value="F:dioxygenase activity"/>
    <property type="evidence" value="ECO:0007669"/>
    <property type="project" value="UniProtKB-KW"/>
</dbReference>
<name>A0A2D2AYU3_9CAUL</name>
<evidence type="ECO:0000259" key="1">
    <source>
        <dbReference type="PROSITE" id="PS51819"/>
    </source>
</evidence>
<dbReference type="PANTHER" id="PTHR35006">
    <property type="entry name" value="GLYOXALASE FAMILY PROTEIN (AFU_ORTHOLOGUE AFUA_5G14830)"/>
    <property type="match status" value="1"/>
</dbReference>
<protein>
    <submittedName>
        <fullName evidence="2">Glyoxalase/bleomycin resistance/extradiol dioxygenase family protein</fullName>
    </submittedName>
</protein>
<proteinExistence type="predicted"/>
<dbReference type="InterPro" id="IPR037523">
    <property type="entry name" value="VOC_core"/>
</dbReference>
<keyword evidence="2" id="KW-0560">Oxidoreductase</keyword>